<keyword evidence="4" id="KW-1185">Reference proteome</keyword>
<feature type="domain" description="Pel9A-like right handed beta-helix region" evidence="2">
    <location>
        <begin position="36"/>
        <end position="86"/>
    </location>
</feature>
<comment type="caution">
    <text evidence="3">The sequence shown here is derived from an EMBL/GenBank/DDBJ whole genome shotgun (WGS) entry which is preliminary data.</text>
</comment>
<reference evidence="3" key="1">
    <citation type="submission" date="2023-05" db="EMBL/GenBank/DDBJ databases">
        <title>Anaerotaeda fermentans gen. nov., sp. nov., a novel anaerobic planctomycete of the new family within the order Sedimentisphaerales isolated from Taman Peninsula, Russia.</title>
        <authorList>
            <person name="Khomyakova M.A."/>
            <person name="Merkel A.Y."/>
            <person name="Slobodkin A.I."/>
        </authorList>
    </citation>
    <scope>NUCLEOTIDE SEQUENCE</scope>
    <source>
        <strain evidence="3">M17dextr</strain>
    </source>
</reference>
<feature type="signal peptide" evidence="1">
    <location>
        <begin position="1"/>
        <end position="32"/>
    </location>
</feature>
<dbReference type="PANTHER" id="PTHR36453">
    <property type="entry name" value="SECRETED PROTEIN-RELATED"/>
    <property type="match status" value="1"/>
</dbReference>
<dbReference type="EMBL" id="JASCXX010000043">
    <property type="protein sequence ID" value="MDI6451626.1"/>
    <property type="molecule type" value="Genomic_DNA"/>
</dbReference>
<dbReference type="Proteomes" id="UP001431776">
    <property type="component" value="Unassembled WGS sequence"/>
</dbReference>
<evidence type="ECO:0000313" key="4">
    <source>
        <dbReference type="Proteomes" id="UP001431776"/>
    </source>
</evidence>
<dbReference type="InterPro" id="IPR006626">
    <property type="entry name" value="PbH1"/>
</dbReference>
<gene>
    <name evidence="3" type="ORF">QJ522_21365</name>
</gene>
<sequence>MKHPSHSLSVVAVVVVSAVLALLAAGTGQVLAADFYVGGAGASDRNPGTASQPFATIQKAAGVAAAGDFVNIRSGVYRETVVPANSGAPGQPVTFQPDGDAEVTVSGADLVDGGWTVYSGQIYQKAIALPLTGYGEQITDNETLLANQVFVGGRMMIEARWPNLADSDDLLNRADFRPIAKDAWTARTGGTAILRDADIPEIPGGWAGGTIWYIGWYAPSTSTITGSSAGQIEFSSTASERFRDFYYLTGKLGALDAEKEWFYGGSKLYLWAPGGGAPKNVEVKRRNYAFDLSGKSNITIRNLDVFAATITTDATSADITLDGLRAKYISHFVTLPAKDVIYSHSDDSGIRLMGSNSVIRNSIVEYSAGHGIVLGGEGCVADNNLIHDISYGGTYCCAIFPAPGNARQTITGNTIYRTGRSGIDGVYSNKEIAYNDIYEFGLLNTDLGAIYSARNADLTGTRIHHNWLHDAGNDASHPFPVGAAIYFDQNAKPAQIDHNVFWNNHMNDVRLEQAKSPFHRVFNNTMASTDAKYWFAFHSYPGGSPENLNNNIYRTLIKPDKPGTNEMTAATDPRFTNAGAGGLKFRLRPDSPAIDRGAVIPCVTDGYVGSAPDIGAYEYGGEEWVTGCADELLSEVVFLKN</sequence>
<dbReference type="AlphaFoldDB" id="A0AAW6U0W6"/>
<dbReference type="Pfam" id="PF22842">
    <property type="entry name" value="Pel9A-like_beta_helix"/>
    <property type="match status" value="1"/>
</dbReference>
<accession>A0AAW6U0W6</accession>
<dbReference type="InterPro" id="IPR011050">
    <property type="entry name" value="Pectin_lyase_fold/virulence"/>
</dbReference>
<evidence type="ECO:0000313" key="3">
    <source>
        <dbReference type="EMBL" id="MDI6451626.1"/>
    </source>
</evidence>
<keyword evidence="1" id="KW-0732">Signal</keyword>
<evidence type="ECO:0000256" key="1">
    <source>
        <dbReference type="SAM" id="SignalP"/>
    </source>
</evidence>
<dbReference type="NCBIfam" id="NF041518">
    <property type="entry name" value="choice_anch_Q"/>
    <property type="match status" value="1"/>
</dbReference>
<dbReference type="InterPro" id="IPR053868">
    <property type="entry name" value="Pel9A-like_beta_helix"/>
</dbReference>
<name>A0AAW6U0W6_9BACT</name>
<feature type="chain" id="PRO_5043947406" evidence="1">
    <location>
        <begin position="33"/>
        <end position="641"/>
    </location>
</feature>
<dbReference type="InterPro" id="IPR059226">
    <property type="entry name" value="Choice_anch_Q_dom"/>
</dbReference>
<organism evidence="3 4">
    <name type="scientific">Anaerobaca lacustris</name>
    <dbReference type="NCBI Taxonomy" id="3044600"/>
    <lineage>
        <taxon>Bacteria</taxon>
        <taxon>Pseudomonadati</taxon>
        <taxon>Planctomycetota</taxon>
        <taxon>Phycisphaerae</taxon>
        <taxon>Sedimentisphaerales</taxon>
        <taxon>Anaerobacaceae</taxon>
        <taxon>Anaerobaca</taxon>
    </lineage>
</organism>
<evidence type="ECO:0000259" key="2">
    <source>
        <dbReference type="Pfam" id="PF22842"/>
    </source>
</evidence>
<dbReference type="InterPro" id="IPR012334">
    <property type="entry name" value="Pectin_lyas_fold"/>
</dbReference>
<proteinExistence type="predicted"/>
<dbReference type="PANTHER" id="PTHR36453:SF1">
    <property type="entry name" value="RIGHT HANDED BETA HELIX DOMAIN-CONTAINING PROTEIN"/>
    <property type="match status" value="1"/>
</dbReference>
<dbReference type="RefSeq" id="WP_349247036.1">
    <property type="nucleotide sequence ID" value="NZ_JASCXX010000043.1"/>
</dbReference>
<dbReference type="SMART" id="SM00710">
    <property type="entry name" value="PbH1"/>
    <property type="match status" value="4"/>
</dbReference>
<dbReference type="Gene3D" id="2.160.20.10">
    <property type="entry name" value="Single-stranded right-handed beta-helix, Pectin lyase-like"/>
    <property type="match status" value="2"/>
</dbReference>
<dbReference type="SUPFAM" id="SSF51126">
    <property type="entry name" value="Pectin lyase-like"/>
    <property type="match status" value="1"/>
</dbReference>
<protein>
    <submittedName>
        <fullName evidence="3">Right-handed parallel beta-helix repeat-containing protein</fullName>
    </submittedName>
</protein>